<evidence type="ECO:0000313" key="7">
    <source>
        <dbReference type="EMBL" id="GAA5085769.1"/>
    </source>
</evidence>
<dbReference type="Proteomes" id="UP001500353">
    <property type="component" value="Unassembled WGS sequence"/>
</dbReference>
<gene>
    <name evidence="7" type="ORF">GCM10023210_06890</name>
</gene>
<keyword evidence="8" id="KW-1185">Reference proteome</keyword>
<keyword evidence="2 5" id="KW-0812">Transmembrane</keyword>
<name>A0ABP9LUS8_9FLAO</name>
<evidence type="ECO:0000256" key="3">
    <source>
        <dbReference type="ARBA" id="ARBA00022989"/>
    </source>
</evidence>
<evidence type="ECO:0000256" key="4">
    <source>
        <dbReference type="ARBA" id="ARBA00023136"/>
    </source>
</evidence>
<feature type="domain" description="RDD" evidence="6">
    <location>
        <begin position="75"/>
        <end position="215"/>
    </location>
</feature>
<feature type="transmembrane region" description="Helical" evidence="5">
    <location>
        <begin position="77"/>
        <end position="101"/>
    </location>
</feature>
<reference evidence="8" key="1">
    <citation type="journal article" date="2019" name="Int. J. Syst. Evol. Microbiol.">
        <title>The Global Catalogue of Microorganisms (GCM) 10K type strain sequencing project: providing services to taxonomists for standard genome sequencing and annotation.</title>
        <authorList>
            <consortium name="The Broad Institute Genomics Platform"/>
            <consortium name="The Broad Institute Genome Sequencing Center for Infectious Disease"/>
            <person name="Wu L."/>
            <person name="Ma J."/>
        </authorList>
    </citation>
    <scope>NUCLEOTIDE SEQUENCE [LARGE SCALE GENOMIC DNA]</scope>
    <source>
        <strain evidence="8">JCM 18019</strain>
    </source>
</reference>
<comment type="subcellular location">
    <subcellularLocation>
        <location evidence="1">Membrane</location>
        <topology evidence="1">Multi-pass membrane protein</topology>
    </subcellularLocation>
</comment>
<keyword evidence="3 5" id="KW-1133">Transmembrane helix</keyword>
<evidence type="ECO:0000313" key="8">
    <source>
        <dbReference type="Proteomes" id="UP001500353"/>
    </source>
</evidence>
<accession>A0ABP9LUS8</accession>
<dbReference type="Pfam" id="PF06271">
    <property type="entry name" value="RDD"/>
    <property type="match status" value="1"/>
</dbReference>
<evidence type="ECO:0000259" key="6">
    <source>
        <dbReference type="Pfam" id="PF06271"/>
    </source>
</evidence>
<comment type="caution">
    <text evidence="7">The sequence shown here is derived from an EMBL/GenBank/DDBJ whole genome shotgun (WGS) entry which is preliminary data.</text>
</comment>
<feature type="transmembrane region" description="Helical" evidence="5">
    <location>
        <begin position="207"/>
        <end position="227"/>
    </location>
</feature>
<feature type="transmembrane region" description="Helical" evidence="5">
    <location>
        <begin position="113"/>
        <end position="133"/>
    </location>
</feature>
<evidence type="ECO:0000256" key="5">
    <source>
        <dbReference type="SAM" id="Phobius"/>
    </source>
</evidence>
<keyword evidence="4 5" id="KW-0472">Membrane</keyword>
<dbReference type="EMBL" id="BAABHX010000001">
    <property type="protein sequence ID" value="GAA5085769.1"/>
    <property type="molecule type" value="Genomic_DNA"/>
</dbReference>
<sequence>MQLILGNTVFKKDFNIDAEFQTMMYIHKIIGFLLTIFDVALGYKLLKFMGLGTELDTFKKQNSDIINVTETPKIDRFIHLFFDTMIMVSLMFGIFGLMINYYRYQTNRIPDWLINRFVITIFFVIIRFTYYTFFERIFGATPGKFLTNSRVITLKSEILDTVNIFERTFYRHIPFEAFSFFGKKGWHDSFSETYVVKEKSSNVKSSYIIWAFILCLAILCFYLYEIFIDKS</sequence>
<dbReference type="InterPro" id="IPR010432">
    <property type="entry name" value="RDD"/>
</dbReference>
<proteinExistence type="predicted"/>
<organism evidence="7 8">
    <name type="scientific">Chryseobacterium ginsengisoli</name>
    <dbReference type="NCBI Taxonomy" id="363853"/>
    <lineage>
        <taxon>Bacteria</taxon>
        <taxon>Pseudomonadati</taxon>
        <taxon>Bacteroidota</taxon>
        <taxon>Flavobacteriia</taxon>
        <taxon>Flavobacteriales</taxon>
        <taxon>Weeksellaceae</taxon>
        <taxon>Chryseobacterium group</taxon>
        <taxon>Chryseobacterium</taxon>
    </lineage>
</organism>
<evidence type="ECO:0000256" key="2">
    <source>
        <dbReference type="ARBA" id="ARBA00022692"/>
    </source>
</evidence>
<protein>
    <recommendedName>
        <fullName evidence="6">RDD domain-containing protein</fullName>
    </recommendedName>
</protein>
<feature type="transmembrane region" description="Helical" evidence="5">
    <location>
        <begin position="29"/>
        <end position="46"/>
    </location>
</feature>
<evidence type="ECO:0000256" key="1">
    <source>
        <dbReference type="ARBA" id="ARBA00004141"/>
    </source>
</evidence>